<dbReference type="Proteomes" id="UP000199648">
    <property type="component" value="Unassembled WGS sequence"/>
</dbReference>
<dbReference type="Pfam" id="PF00581">
    <property type="entry name" value="Rhodanese"/>
    <property type="match status" value="2"/>
</dbReference>
<dbReference type="PANTHER" id="PTHR43855:SF1">
    <property type="entry name" value="THIOSULFATE SULFURTRANSFERASE"/>
    <property type="match status" value="1"/>
</dbReference>
<evidence type="ECO:0000313" key="4">
    <source>
        <dbReference type="Proteomes" id="UP000199648"/>
    </source>
</evidence>
<dbReference type="InterPro" id="IPR051126">
    <property type="entry name" value="Thiosulfate_sulfurtransferase"/>
</dbReference>
<feature type="domain" description="Rhodanese" evidence="2">
    <location>
        <begin position="159"/>
        <end position="271"/>
    </location>
</feature>
<dbReference type="EMBL" id="FMWD01000001">
    <property type="protein sequence ID" value="SCZ49998.1"/>
    <property type="molecule type" value="Genomic_DNA"/>
</dbReference>
<evidence type="ECO:0000256" key="1">
    <source>
        <dbReference type="ARBA" id="ARBA00022737"/>
    </source>
</evidence>
<keyword evidence="1" id="KW-0677">Repeat</keyword>
<dbReference type="AlphaFoldDB" id="A0A1G5PKL9"/>
<dbReference type="GO" id="GO:0016740">
    <property type="term" value="F:transferase activity"/>
    <property type="evidence" value="ECO:0007669"/>
    <property type="project" value="UniProtKB-KW"/>
</dbReference>
<dbReference type="CDD" id="cd01449">
    <property type="entry name" value="TST_Repeat_2"/>
    <property type="match status" value="1"/>
</dbReference>
<dbReference type="OrthoDB" id="9781034at2"/>
<gene>
    <name evidence="3" type="ORF">SAMN03097708_00314</name>
</gene>
<keyword evidence="4" id="KW-1185">Reference proteome</keyword>
<protein>
    <submittedName>
        <fullName evidence="3">Thiosulfate/3-mercaptopyruvate sulfurtransferase</fullName>
    </submittedName>
</protein>
<dbReference type="Gene3D" id="3.40.250.10">
    <property type="entry name" value="Rhodanese-like domain"/>
    <property type="match status" value="2"/>
</dbReference>
<keyword evidence="3" id="KW-0670">Pyruvate</keyword>
<proteinExistence type="predicted"/>
<dbReference type="SMART" id="SM00450">
    <property type="entry name" value="RHOD"/>
    <property type="match status" value="2"/>
</dbReference>
<dbReference type="PANTHER" id="PTHR43855">
    <property type="entry name" value="THIOSULFATE SULFURTRANSFERASE"/>
    <property type="match status" value="1"/>
</dbReference>
<sequence length="272" mass="29781">MSQKLPLLVEPEQLQHHLGDPDLLVVDLSQMSVHTEIHIPGAVHLDYGSIVGGHRNTGGLLPDEGVLSGVLSNVGLKAEHHVVAYDDEGGGKAARLLWTLEILGHGRYSLLNGGLHAWAGEGFPLERAPTPIEPSAYHAALDRDSEAIADADYILAHLDDPSVALLDARSPGEFDGSKKFAARGGHIPGAVNMEWTEAMDQKRNLRLKEPSASRSRLEKLGIRAEQTVVAYCQTHHRSAHTWFWLKWLGYRAKGYPGSWSDWGNRPELPVEG</sequence>
<name>A0A1G5PKL9_9GAMM</name>
<keyword evidence="3" id="KW-0808">Transferase</keyword>
<accession>A0A1G5PKL9</accession>
<reference evidence="3 4" key="1">
    <citation type="submission" date="2016-10" db="EMBL/GenBank/DDBJ databases">
        <authorList>
            <person name="de Groot N.N."/>
        </authorList>
    </citation>
    <scope>NUCLEOTIDE SEQUENCE [LARGE SCALE GENOMIC DNA]</scope>
    <source>
        <strain evidence="3 4">HLD2</strain>
    </source>
</reference>
<dbReference type="RefSeq" id="WP_092991893.1">
    <property type="nucleotide sequence ID" value="NZ_FMWD01000001.1"/>
</dbReference>
<dbReference type="InterPro" id="IPR036873">
    <property type="entry name" value="Rhodanese-like_dom_sf"/>
</dbReference>
<dbReference type="SUPFAM" id="SSF52821">
    <property type="entry name" value="Rhodanese/Cell cycle control phosphatase"/>
    <property type="match status" value="2"/>
</dbReference>
<evidence type="ECO:0000259" key="2">
    <source>
        <dbReference type="PROSITE" id="PS50206"/>
    </source>
</evidence>
<dbReference type="InterPro" id="IPR001763">
    <property type="entry name" value="Rhodanese-like_dom"/>
</dbReference>
<dbReference type="PROSITE" id="PS50206">
    <property type="entry name" value="RHODANESE_3"/>
    <property type="match status" value="2"/>
</dbReference>
<organism evidence="3 4">
    <name type="scientific">Thiohalomonas denitrificans</name>
    <dbReference type="NCBI Taxonomy" id="415747"/>
    <lineage>
        <taxon>Bacteria</taxon>
        <taxon>Pseudomonadati</taxon>
        <taxon>Pseudomonadota</taxon>
        <taxon>Gammaproteobacteria</taxon>
        <taxon>Thiohalomonadales</taxon>
        <taxon>Thiohalomonadaceae</taxon>
        <taxon>Thiohalomonas</taxon>
    </lineage>
</organism>
<dbReference type="CDD" id="cd01448">
    <property type="entry name" value="TST_Repeat_1"/>
    <property type="match status" value="1"/>
</dbReference>
<feature type="domain" description="Rhodanese" evidence="2">
    <location>
        <begin position="19"/>
        <end position="127"/>
    </location>
</feature>
<dbReference type="STRING" id="415747.SAMN03097708_00314"/>
<evidence type="ECO:0000313" key="3">
    <source>
        <dbReference type="EMBL" id="SCZ49998.1"/>
    </source>
</evidence>